<feature type="domain" description="PAS" evidence="4">
    <location>
        <begin position="58"/>
        <end position="157"/>
    </location>
</feature>
<dbReference type="Pfam" id="PF13426">
    <property type="entry name" value="PAS_9"/>
    <property type="match status" value="1"/>
</dbReference>
<dbReference type="InterPro" id="IPR000014">
    <property type="entry name" value="PAS"/>
</dbReference>
<keyword evidence="1" id="KW-0285">Flavoprotein</keyword>
<sequence length="171" mass="19504">MKRKKKQPPKMFPLLCWDIAAQGMQKLYTNQEVRMLTTLAARFDWKIDIPQLMQKPHEAIVVTDLQQRIYWASPGFLSMTGYTPTFAKNKRPVFLQGRNTSTATRAAIRQAIAGRQPIRAALMNYRKDGTEYLCEVDIVPISNSKNTVTHFVAFEREVPVPPEATDASFSL</sequence>
<dbReference type="RefSeq" id="WP_254089315.1">
    <property type="nucleotide sequence ID" value="NZ_JAHESC010000006.1"/>
</dbReference>
<keyword evidence="3" id="KW-0157">Chromophore</keyword>
<dbReference type="CDD" id="cd00130">
    <property type="entry name" value="PAS"/>
    <property type="match status" value="1"/>
</dbReference>
<dbReference type="AlphaFoldDB" id="A0AAP2GC98"/>
<dbReference type="InterPro" id="IPR035965">
    <property type="entry name" value="PAS-like_dom_sf"/>
</dbReference>
<dbReference type="PANTHER" id="PTHR47429">
    <property type="entry name" value="PROTEIN TWIN LOV 1"/>
    <property type="match status" value="1"/>
</dbReference>
<dbReference type="Gene3D" id="3.30.450.20">
    <property type="entry name" value="PAS domain"/>
    <property type="match status" value="1"/>
</dbReference>
<keyword evidence="6" id="KW-1185">Reference proteome</keyword>
<dbReference type="EMBL" id="JAHESC010000006">
    <property type="protein sequence ID" value="MBT1686074.1"/>
    <property type="molecule type" value="Genomic_DNA"/>
</dbReference>
<organism evidence="5 6">
    <name type="scientific">Dawidia soli</name>
    <dbReference type="NCBI Taxonomy" id="2782352"/>
    <lineage>
        <taxon>Bacteria</taxon>
        <taxon>Pseudomonadati</taxon>
        <taxon>Bacteroidota</taxon>
        <taxon>Cytophagia</taxon>
        <taxon>Cytophagales</taxon>
        <taxon>Chryseotaleaceae</taxon>
        <taxon>Dawidia</taxon>
    </lineage>
</organism>
<evidence type="ECO:0000313" key="6">
    <source>
        <dbReference type="Proteomes" id="UP001319180"/>
    </source>
</evidence>
<dbReference type="Proteomes" id="UP001319180">
    <property type="component" value="Unassembled WGS sequence"/>
</dbReference>
<evidence type="ECO:0000256" key="3">
    <source>
        <dbReference type="ARBA" id="ARBA00022991"/>
    </source>
</evidence>
<evidence type="ECO:0000256" key="1">
    <source>
        <dbReference type="ARBA" id="ARBA00022630"/>
    </source>
</evidence>
<comment type="caution">
    <text evidence="5">The sequence shown here is derived from an EMBL/GenBank/DDBJ whole genome shotgun (WGS) entry which is preliminary data.</text>
</comment>
<accession>A0AAP2GC98</accession>
<proteinExistence type="predicted"/>
<gene>
    <name evidence="5" type="ORF">KK078_05875</name>
</gene>
<evidence type="ECO:0000313" key="5">
    <source>
        <dbReference type="EMBL" id="MBT1686074.1"/>
    </source>
</evidence>
<dbReference type="PANTHER" id="PTHR47429:SF2">
    <property type="entry name" value="PROTEIN TWIN LOV 1"/>
    <property type="match status" value="1"/>
</dbReference>
<evidence type="ECO:0000259" key="4">
    <source>
        <dbReference type="Pfam" id="PF13426"/>
    </source>
</evidence>
<name>A0AAP2GC98_9BACT</name>
<evidence type="ECO:0000256" key="2">
    <source>
        <dbReference type="ARBA" id="ARBA00022643"/>
    </source>
</evidence>
<dbReference type="SUPFAM" id="SSF55785">
    <property type="entry name" value="PYP-like sensor domain (PAS domain)"/>
    <property type="match status" value="1"/>
</dbReference>
<reference evidence="5 6" key="1">
    <citation type="submission" date="2021-05" db="EMBL/GenBank/DDBJ databases">
        <title>A Polyphasic approach of four new species of the genus Ohtaekwangia: Ohtaekwangia histidinii sp. nov., Ohtaekwangia cretensis sp. nov., Ohtaekwangia indiensis sp. nov., Ohtaekwangia reichenbachii sp. nov. from diverse environment.</title>
        <authorList>
            <person name="Octaviana S."/>
        </authorList>
    </citation>
    <scope>NUCLEOTIDE SEQUENCE [LARGE SCALE GENOMIC DNA]</scope>
    <source>
        <strain evidence="5 6">PWU37</strain>
    </source>
</reference>
<keyword evidence="2" id="KW-0288">FMN</keyword>
<dbReference type="NCBIfam" id="TIGR00229">
    <property type="entry name" value="sensory_box"/>
    <property type="match status" value="1"/>
</dbReference>
<protein>
    <submittedName>
        <fullName evidence="5">PAS domain-containing protein</fullName>
    </submittedName>
</protein>